<dbReference type="AlphaFoldDB" id="T2DM77"/>
<dbReference type="EMBL" id="CP001103">
    <property type="protein sequence ID" value="AGV53932.1"/>
    <property type="molecule type" value="Genomic_DNA"/>
</dbReference>
<gene>
    <name evidence="1" type="ORF">MADE_000001023415</name>
</gene>
<reference evidence="1 2" key="2">
    <citation type="journal article" date="2015" name="Antonie Van Leeuwenhoek">
        <title>Ecophysiological diversity of a novel member of the genus Alteromonas, and description of Alteromonas mediterranea sp. nov.</title>
        <authorList>
            <person name="Ivanova E.P."/>
            <person name="Lopez-Perez M."/>
            <person name="Zabalos M."/>
            <person name="Nguyen S.H."/>
            <person name="Webb H.K."/>
            <person name="Ryan J."/>
            <person name="Lagutin K."/>
            <person name="Vyssotski M."/>
            <person name="Crawford R.J."/>
            <person name="Rodriguez-Valera F."/>
        </authorList>
    </citation>
    <scope>NUCLEOTIDE SEQUENCE [LARGE SCALE GENOMIC DNA]</scope>
    <source>
        <strain evidence="2">DSM 17117 / CIP 110805 / LMG 28347 / Deep ecotype</strain>
    </source>
</reference>
<dbReference type="KEGG" id="amc:MADE_000001023415"/>
<evidence type="ECO:0000313" key="1">
    <source>
        <dbReference type="EMBL" id="AGV53932.1"/>
    </source>
</evidence>
<dbReference type="HOGENOM" id="CLU_173791_0_0_6"/>
<organism evidence="1 2">
    <name type="scientific">Alteromonas mediterranea (strain DSM 17117 / CIP 110805 / LMG 28347 / Deep ecotype)</name>
    <dbReference type="NCBI Taxonomy" id="1774373"/>
    <lineage>
        <taxon>Bacteria</taxon>
        <taxon>Pseudomonadati</taxon>
        <taxon>Pseudomonadota</taxon>
        <taxon>Gammaproteobacteria</taxon>
        <taxon>Alteromonadales</taxon>
        <taxon>Alteromonadaceae</taxon>
        <taxon>Alteromonas/Salinimonas group</taxon>
        <taxon>Alteromonas</taxon>
    </lineage>
</organism>
<protein>
    <submittedName>
        <fullName evidence="1">Uncharacterized protein</fullName>
    </submittedName>
</protein>
<accession>T2DM77</accession>
<sequence length="109" mass="12343">MQSSVFAIYDNERLRLPLVEDATAFGLCHMDMFIMVTDKTMESDRTLEYMCPYCGAINSFQLNCVRDMYHEQHESCSCCKKMLSLTPADGIGGSINLIVDESDIENVIK</sequence>
<dbReference type="Proteomes" id="UP000001870">
    <property type="component" value="Chromosome"/>
</dbReference>
<name>T2DM77_ALTMD</name>
<proteinExistence type="predicted"/>
<evidence type="ECO:0000313" key="2">
    <source>
        <dbReference type="Proteomes" id="UP000001870"/>
    </source>
</evidence>
<keyword evidence="2" id="KW-1185">Reference proteome</keyword>
<reference evidence="1 2" key="1">
    <citation type="journal article" date="2008" name="ISME J.">
        <title>Comparative genomics of two ecotypes of the marine planktonic copiotroph Alteromonas macleodii suggests alternative lifestyles associated with different kinds of particulate organic matter.</title>
        <authorList>
            <person name="Ivars-Martinez E."/>
            <person name="Martin-Cuadrado A.B."/>
            <person name="D'Auria G."/>
            <person name="Mira A."/>
            <person name="Ferriera S."/>
            <person name="Johnson J."/>
            <person name="Friedman R."/>
            <person name="Rodriguez-Valera F."/>
        </authorList>
    </citation>
    <scope>NUCLEOTIDE SEQUENCE [LARGE SCALE GENOMIC DNA]</scope>
    <source>
        <strain evidence="2">DSM 17117 / CIP 110805 / LMG 28347 / Deep ecotype</strain>
    </source>
</reference>